<evidence type="ECO:0000256" key="1">
    <source>
        <dbReference type="SAM" id="MobiDB-lite"/>
    </source>
</evidence>
<dbReference type="GO" id="GO:0016887">
    <property type="term" value="F:ATP hydrolysis activity"/>
    <property type="evidence" value="ECO:0007669"/>
    <property type="project" value="InterPro"/>
</dbReference>
<name>A0A363UL95_9GAMM</name>
<accession>A0A363UL95</accession>
<feature type="region of interest" description="Disordered" evidence="1">
    <location>
        <begin position="650"/>
        <end position="685"/>
    </location>
</feature>
<keyword evidence="5" id="KW-1185">Reference proteome</keyword>
<protein>
    <submittedName>
        <fullName evidence="4">Terminase</fullName>
    </submittedName>
</protein>
<dbReference type="Pfam" id="PF20454">
    <property type="entry name" value="GpA_nuclease"/>
    <property type="match status" value="1"/>
</dbReference>
<evidence type="ECO:0000313" key="5">
    <source>
        <dbReference type="Proteomes" id="UP000251800"/>
    </source>
</evidence>
<dbReference type="Pfam" id="PF05876">
    <property type="entry name" value="GpA_ATPase"/>
    <property type="match status" value="1"/>
</dbReference>
<dbReference type="InterPro" id="IPR046454">
    <property type="entry name" value="GpA_endonuclease"/>
</dbReference>
<dbReference type="EMBL" id="QEQK01000006">
    <property type="protein sequence ID" value="PWN56195.1"/>
    <property type="molecule type" value="Genomic_DNA"/>
</dbReference>
<dbReference type="GO" id="GO:0004519">
    <property type="term" value="F:endonuclease activity"/>
    <property type="evidence" value="ECO:0007669"/>
    <property type="project" value="InterPro"/>
</dbReference>
<organism evidence="4 5">
    <name type="scientific">Abyssibacter profundi</name>
    <dbReference type="NCBI Taxonomy" id="2182787"/>
    <lineage>
        <taxon>Bacteria</taxon>
        <taxon>Pseudomonadati</taxon>
        <taxon>Pseudomonadota</taxon>
        <taxon>Gammaproteobacteria</taxon>
        <taxon>Chromatiales</taxon>
        <taxon>Oceanococcaceae</taxon>
        <taxon>Abyssibacter</taxon>
    </lineage>
</organism>
<comment type="caution">
    <text evidence="4">The sequence shown here is derived from an EMBL/GenBank/DDBJ whole genome shotgun (WGS) entry which is preliminary data.</text>
</comment>
<evidence type="ECO:0000313" key="4">
    <source>
        <dbReference type="EMBL" id="PWN56195.1"/>
    </source>
</evidence>
<feature type="domain" description="Terminase large subunit GpA endonuclease" evidence="3">
    <location>
        <begin position="332"/>
        <end position="639"/>
    </location>
</feature>
<gene>
    <name evidence="4" type="ORF">DEH80_07940</name>
</gene>
<sequence>MTSSAEQTASGTRLPPGFLAALSLPAERVFRRTVRRVRPSERLTITQWAERHRYVATGSRSGQFRSDAVPVLREILEAFDDPAVTEIVFRKPSQIGWTVSVVLNIIGFLIHQAPCAMIALFAKDGAAKRFVREKLDPTIRATAPLAERIPVDKRNDPANTNDFKGFPGGFLMLAGANSPANVKSTDARVVLVEEPDDVSHDVKGQGDAISLAKARTKTFPDRKIVIGGTPTIEDHSAISAEMAISDRQRYLVACPDCGHPQRLDWGQVEWLSDADVSHVVYGQHRPDTARYLCVAEGCGALWTNAQKNEAIRQADLDPDLGWQATASFTGVRGFDLEGGGELYSTLSESRMEILVRRYLEAKHEERRGKPEKLIEFWNGTLAKPWRLKPDTPEVEVLVDRVERYPSWTCPHGGLVLVGAVDVQRGGESSGEPRLEYQITAYGREMESWRVAYGVVLGNPLEPATWDALDEVWAKTPVKNAGGGDMPLRGVSIDASDGMTMDAVLAYCRRNRARGFIPIKGHNEQGRRQAPIFTPPKPVDTTTNDKAAKYGLKLYMIGTRTAKDQIYGRLKLTGSGPGRMHFDADTNATYLHGLTSEAKLPKANGVAYYVKKAGVPNEPLDLTVMCLHQAHRHRLHTWESHHWDAAERELRQPSLLTPAPTGRTAEQTTPARKAGRAQRFTGYRGD</sequence>
<dbReference type="AlphaFoldDB" id="A0A363UL95"/>
<evidence type="ECO:0000259" key="2">
    <source>
        <dbReference type="Pfam" id="PF05876"/>
    </source>
</evidence>
<dbReference type="InterPro" id="IPR046453">
    <property type="entry name" value="GpA_ATPase"/>
</dbReference>
<feature type="domain" description="Phage terminase large subunit GpA ATPase" evidence="2">
    <location>
        <begin position="60"/>
        <end position="314"/>
    </location>
</feature>
<dbReference type="Proteomes" id="UP000251800">
    <property type="component" value="Unassembled WGS sequence"/>
</dbReference>
<dbReference type="OrthoDB" id="5181253at2"/>
<proteinExistence type="predicted"/>
<evidence type="ECO:0000259" key="3">
    <source>
        <dbReference type="Pfam" id="PF20454"/>
    </source>
</evidence>
<reference evidence="4 5" key="1">
    <citation type="submission" date="2018-05" db="EMBL/GenBank/DDBJ databases">
        <title>Abyssibacter profundi OUC007T gen. nov., sp. nov, a marine bacterium isolated from seawater of the Mariana Trench.</title>
        <authorList>
            <person name="Zhou S."/>
        </authorList>
    </citation>
    <scope>NUCLEOTIDE SEQUENCE [LARGE SCALE GENOMIC DNA]</scope>
    <source>
        <strain evidence="4 5">OUC007</strain>
    </source>
</reference>